<name>A0ACC1PZM4_9APHY</name>
<proteinExistence type="predicted"/>
<comment type="caution">
    <text evidence="1">The sequence shown here is derived from an EMBL/GenBank/DDBJ whole genome shotgun (WGS) entry which is preliminary data.</text>
</comment>
<protein>
    <submittedName>
        <fullName evidence="1">Uncharacterized protein</fullName>
    </submittedName>
</protein>
<organism evidence="1 2">
    <name type="scientific">Trametes sanguinea</name>
    <dbReference type="NCBI Taxonomy" id="158606"/>
    <lineage>
        <taxon>Eukaryota</taxon>
        <taxon>Fungi</taxon>
        <taxon>Dikarya</taxon>
        <taxon>Basidiomycota</taxon>
        <taxon>Agaricomycotina</taxon>
        <taxon>Agaricomycetes</taxon>
        <taxon>Polyporales</taxon>
        <taxon>Polyporaceae</taxon>
        <taxon>Trametes</taxon>
    </lineage>
</organism>
<dbReference type="Proteomes" id="UP001144978">
    <property type="component" value="Unassembled WGS sequence"/>
</dbReference>
<dbReference type="EMBL" id="JANSHE010000892">
    <property type="protein sequence ID" value="KAJ3006149.1"/>
    <property type="molecule type" value="Genomic_DNA"/>
</dbReference>
<accession>A0ACC1PZM4</accession>
<evidence type="ECO:0000313" key="1">
    <source>
        <dbReference type="EMBL" id="KAJ3006149.1"/>
    </source>
</evidence>
<evidence type="ECO:0000313" key="2">
    <source>
        <dbReference type="Proteomes" id="UP001144978"/>
    </source>
</evidence>
<keyword evidence="2" id="KW-1185">Reference proteome</keyword>
<gene>
    <name evidence="1" type="ORF">NUW54_g4042</name>
</gene>
<sequence length="74" mass="8488">MKLYSESTHLTDFGHASLWPISIYFFTQSKYTHGHPSVFPVHHFVYISSRPDTLEDFYMKIYGIAATAAVLTCL</sequence>
<reference evidence="1" key="1">
    <citation type="submission" date="2022-08" db="EMBL/GenBank/DDBJ databases">
        <title>Genome Sequence of Pycnoporus sanguineus.</title>
        <authorList>
            <person name="Buettner E."/>
        </authorList>
    </citation>
    <scope>NUCLEOTIDE SEQUENCE</scope>
    <source>
        <strain evidence="1">CG-C14</strain>
    </source>
</reference>